<keyword evidence="3 12" id="KW-0245">EGF-like domain</keyword>
<dbReference type="SUPFAM" id="SSF117281">
    <property type="entry name" value="Kelch motif"/>
    <property type="match status" value="1"/>
</dbReference>
<dbReference type="InterPro" id="IPR056737">
    <property type="entry name" value="Beta-prop_ATRN-MKLN-like"/>
</dbReference>
<evidence type="ECO:0000259" key="17">
    <source>
        <dbReference type="PROSITE" id="PS50027"/>
    </source>
</evidence>
<keyword evidence="2" id="KW-0880">Kelch repeat</keyword>
<dbReference type="Pfam" id="PF00053">
    <property type="entry name" value="EGF_laminin"/>
    <property type="match status" value="1"/>
</dbReference>
<dbReference type="InterPro" id="IPR056732">
    <property type="entry name" value="GBD_ATRN"/>
</dbReference>
<dbReference type="PANTHER" id="PTHR46376:SF2">
    <property type="entry name" value="DISTRACTED, ISOFORM B"/>
    <property type="match status" value="1"/>
</dbReference>
<dbReference type="SMART" id="SM00423">
    <property type="entry name" value="PSI"/>
    <property type="match status" value="3"/>
</dbReference>
<evidence type="ECO:0000256" key="5">
    <source>
        <dbReference type="ARBA" id="ARBA00022729"/>
    </source>
</evidence>
<evidence type="ECO:0000256" key="9">
    <source>
        <dbReference type="ARBA" id="ARBA00023157"/>
    </source>
</evidence>
<dbReference type="InterPro" id="IPR056863">
    <property type="entry name" value="LMN_ATRN_NET-like_EGF"/>
</dbReference>
<evidence type="ECO:0000256" key="4">
    <source>
        <dbReference type="ARBA" id="ARBA00022692"/>
    </source>
</evidence>
<evidence type="ECO:0000256" key="10">
    <source>
        <dbReference type="ARBA" id="ARBA00023180"/>
    </source>
</evidence>
<dbReference type="InterPro" id="IPR016201">
    <property type="entry name" value="PSI"/>
</dbReference>
<dbReference type="Pfam" id="PF23106">
    <property type="entry name" value="EGF_Teneurin"/>
    <property type="match status" value="1"/>
</dbReference>
<dbReference type="InParanoid" id="A0A7M7KQR1"/>
<dbReference type="Gene3D" id="2.10.25.10">
    <property type="entry name" value="Laminin"/>
    <property type="match status" value="2"/>
</dbReference>
<keyword evidence="4 14" id="KW-0812">Transmembrane</keyword>
<dbReference type="Proteomes" id="UP000594260">
    <property type="component" value="Unplaced"/>
</dbReference>
<keyword evidence="7 14" id="KW-1133">Transmembrane helix</keyword>
<sequence length="1340" mass="145015">MRGPVGCCFDCWPLIGLVWGVAVHLVVVSAVTTLTTATLLGGSTGASTPSPRRSALSKSATVLLLVAATVGTPQAARAASAFQPTLISVSEQPLSTPPVSCGVCAYGRCEAGKCVCNPGFTGEDCTRCSGRIRLNATSGFITSGVGNYTTDMKCTWLIDVTGDHATRYDPGADANALENSLVRTGNNGPAGSKSAISRQNGNGSSVATNFVQRNRTIRLRLNRFETECGWDHLYVFDGDSMFGQMIAAYSGALVPELAGETVSDLVANSGKAFIHFYSDAVYNMSGFNISYSVDRCPDDCSGQGTCDDQSATCKCKHGFTGDTCNIPVVTKETGRSSTATLMRIAGSGSGVLLQGRAMHQAVVFNHSMWVFGGKFFSSAFTQRRHLEVARYEFGSSQWSVVQQRGTNIPPNTYGHSLVSYKNSMYLYGGAHTFDSNNVTNALWRFDPARLEWAQVSHKEARVDCHLPTPLCPPVPAVGHAAVMVNQSMLVFFGHHPILGYLNMVQEYRIGSVKWELVQTRGAVVKGGFGQSAVYDERSQQVLIFGGYHSTGNAGSVVDYLYSYRPSTRSWSILRPSGIHRYLHSAALLDGVMLIFGGNTHNDTSQQSGDRCFAADTLAYDVECDLWQTVKIKESPNVTQGFRRFGHSAVTYNGSMYIFGGFNGRMLSDTLKLSPAHCEALDKECLSFSLLHGTKCIFATGEGCLKHTLANLRGYPQKKGANCSLLKHSSLPINLTQVCEKQTNCRSCLHNSFDCVWCDSTCAHKKCPKHLSAAVVKVNASQCLESESLACDKLHNCQACHSDERCAFKKSNGCIGFMLSDGNKTERAVSEDLRAECDTHCSDKRDCATCTAGQSSGCMWCSNLARCLETNAYAAMFPLGQCTEWSTGRCDRLYCSRIRSCRDCLQHERCGWCDDGSDTGKGRCMEGANNGPVVTGVDVSQVANGTEQMGATCIAPASWNFITCPACQCNGHSTCVPGTTECVQPCANNTHGPNCERCQKGYYGSPINGGACQPCMCNGHGLDCHHETGKCNCTTKGLIGKHCEACDNTNQYWGNPVDGGTCFYKLSIDFQYTFNLSHDDPFTAINFMNMPPRVGHDVEFQISCSTPALVNISISFGSPEPSGEPRGGLLQVSPTRQCGSFKMPLSHEEFKFGTRNATLYVHVFNLSTPAILQVAFSQHRALDLLQFFITFSSCFLSLLIIAAVLWKIKQKYDLYRRRQQLFVEMEQMASRPFAGVTVELCPPPYALPPQLHQPGGRPTPVALEPCSAGKAAVISLIVRLPRQDNTSAVPSGQSGIAIASALVSLSQLGGKGQQNSIRDSELQGHHKGDCWKPNTNVGTCL</sequence>
<dbReference type="InterPro" id="IPR035914">
    <property type="entry name" value="Sperma_CUB_dom_sf"/>
</dbReference>
<feature type="disulfide bond" evidence="13">
    <location>
        <begin position="997"/>
        <end position="1011"/>
    </location>
</feature>
<dbReference type="GeneID" id="111251793"/>
<dbReference type="CTD" id="43315"/>
<keyword evidence="5" id="KW-0732">Signal</keyword>
<evidence type="ECO:0000256" key="1">
    <source>
        <dbReference type="ARBA" id="ARBA00004167"/>
    </source>
</evidence>
<dbReference type="OrthoDB" id="9998912at2759"/>
<dbReference type="Pfam" id="PF24973">
    <property type="entry name" value="EGF_LMN_ATRN"/>
    <property type="match status" value="1"/>
</dbReference>
<evidence type="ECO:0000256" key="7">
    <source>
        <dbReference type="ARBA" id="ARBA00022989"/>
    </source>
</evidence>
<feature type="disulfide bond" evidence="12">
    <location>
        <begin position="296"/>
        <end position="306"/>
    </location>
</feature>
<dbReference type="PROSITE" id="PS50026">
    <property type="entry name" value="EGF_3"/>
    <property type="match status" value="1"/>
</dbReference>
<evidence type="ECO:0000256" key="11">
    <source>
        <dbReference type="ARBA" id="ARBA00023292"/>
    </source>
</evidence>
<dbReference type="OMA" id="MNGCPSD"/>
<feature type="disulfide bond" evidence="12">
    <location>
        <begin position="315"/>
        <end position="324"/>
    </location>
</feature>
<comment type="caution">
    <text evidence="12">Lacks conserved residue(s) required for the propagation of feature annotation.</text>
</comment>
<dbReference type="PROSITE" id="PS01186">
    <property type="entry name" value="EGF_2"/>
    <property type="match status" value="1"/>
</dbReference>
<dbReference type="Pfam" id="PF24972">
    <property type="entry name" value="GBD_ATRN"/>
    <property type="match status" value="1"/>
</dbReference>
<feature type="transmembrane region" description="Helical" evidence="14">
    <location>
        <begin position="1183"/>
        <end position="1207"/>
    </location>
</feature>
<evidence type="ECO:0000313" key="19">
    <source>
        <dbReference type="Proteomes" id="UP000594260"/>
    </source>
</evidence>
<keyword evidence="19" id="KW-1185">Reference proteome</keyword>
<dbReference type="SUPFAM" id="SSF49854">
    <property type="entry name" value="Spermadhesin, CUB domain"/>
    <property type="match status" value="1"/>
</dbReference>
<dbReference type="InterPro" id="IPR000742">
    <property type="entry name" value="EGF"/>
</dbReference>
<evidence type="ECO:0000259" key="15">
    <source>
        <dbReference type="PROSITE" id="PS01180"/>
    </source>
</evidence>
<dbReference type="Pfam" id="PF24981">
    <property type="entry name" value="Beta-prop_ATRN-LZTR1"/>
    <property type="match status" value="1"/>
</dbReference>
<dbReference type="Gene3D" id="2.60.120.290">
    <property type="entry name" value="Spermadhesin, CUB domain"/>
    <property type="match status" value="1"/>
</dbReference>
<evidence type="ECO:0000256" key="2">
    <source>
        <dbReference type="ARBA" id="ARBA00022441"/>
    </source>
</evidence>
<evidence type="ECO:0000256" key="6">
    <source>
        <dbReference type="ARBA" id="ARBA00022737"/>
    </source>
</evidence>
<feature type="domain" description="CUB" evidence="15">
    <location>
        <begin position="128"/>
        <end position="294"/>
    </location>
</feature>
<evidence type="ECO:0000256" key="8">
    <source>
        <dbReference type="ARBA" id="ARBA00023136"/>
    </source>
</evidence>
<evidence type="ECO:0000256" key="12">
    <source>
        <dbReference type="PROSITE-ProRule" id="PRU00076"/>
    </source>
</evidence>
<dbReference type="PANTHER" id="PTHR46376">
    <property type="entry name" value="LEUCINE-ZIPPER-LIKE TRANSCRIPTIONAL REGULATOR 1"/>
    <property type="match status" value="1"/>
</dbReference>
<dbReference type="GO" id="GO:0016020">
    <property type="term" value="C:membrane"/>
    <property type="evidence" value="ECO:0007669"/>
    <property type="project" value="UniProtKB-SubCell"/>
</dbReference>
<evidence type="ECO:0000256" key="13">
    <source>
        <dbReference type="PROSITE-ProRule" id="PRU00460"/>
    </source>
</evidence>
<dbReference type="RefSeq" id="XP_022664546.1">
    <property type="nucleotide sequence ID" value="XM_022808811.1"/>
</dbReference>
<dbReference type="EnsemblMetazoa" id="XM_022808811">
    <property type="protein sequence ID" value="XP_022664546"/>
    <property type="gene ID" value="LOC111251793"/>
</dbReference>
<dbReference type="CDD" id="cd00055">
    <property type="entry name" value="EGF_Lam"/>
    <property type="match status" value="3"/>
</dbReference>
<evidence type="ECO:0000256" key="3">
    <source>
        <dbReference type="ARBA" id="ARBA00022536"/>
    </source>
</evidence>
<proteinExistence type="predicted"/>
<feature type="domain" description="EGF-like" evidence="16">
    <location>
        <begin position="292"/>
        <end position="325"/>
    </location>
</feature>
<dbReference type="Pfam" id="PF00431">
    <property type="entry name" value="CUB"/>
    <property type="match status" value="1"/>
</dbReference>
<comment type="subcellular location">
    <subcellularLocation>
        <location evidence="1">Membrane</location>
        <topology evidence="1">Single-pass membrane protein</topology>
    </subcellularLocation>
</comment>
<dbReference type="InterPro" id="IPR002165">
    <property type="entry name" value="Plexin_repeat"/>
</dbReference>
<feature type="disulfide bond" evidence="13">
    <location>
        <begin position="985"/>
        <end position="994"/>
    </location>
</feature>
<reference evidence="18" key="1">
    <citation type="submission" date="2021-01" db="UniProtKB">
        <authorList>
            <consortium name="EnsemblMetazoa"/>
        </authorList>
    </citation>
    <scope>IDENTIFICATION</scope>
</reference>
<feature type="domain" description="Laminin EGF-like" evidence="17">
    <location>
        <begin position="966"/>
        <end position="1013"/>
    </location>
</feature>
<evidence type="ECO:0008006" key="20">
    <source>
        <dbReference type="Google" id="ProtNLM"/>
    </source>
</evidence>
<dbReference type="SUPFAM" id="SSF57196">
    <property type="entry name" value="EGF/Laminin"/>
    <property type="match status" value="1"/>
</dbReference>
<dbReference type="Pfam" id="PF01437">
    <property type="entry name" value="PSI"/>
    <property type="match status" value="1"/>
</dbReference>
<accession>A0A7M7KQR1</accession>
<dbReference type="InterPro" id="IPR002049">
    <property type="entry name" value="LE_dom"/>
</dbReference>
<evidence type="ECO:0000259" key="16">
    <source>
        <dbReference type="PROSITE" id="PS50026"/>
    </source>
</evidence>
<dbReference type="FunCoup" id="A0A7M7KQR1">
    <property type="interactions" value="1037"/>
</dbReference>
<dbReference type="PROSITE" id="PS00022">
    <property type="entry name" value="EGF_1"/>
    <property type="match status" value="1"/>
</dbReference>
<dbReference type="PROSITE" id="PS50027">
    <property type="entry name" value="EGF_LAM_2"/>
    <property type="match status" value="1"/>
</dbReference>
<dbReference type="SMART" id="SM00180">
    <property type="entry name" value="EGF_Lam"/>
    <property type="match status" value="1"/>
</dbReference>
<dbReference type="CDD" id="cd00041">
    <property type="entry name" value="CUB"/>
    <property type="match status" value="1"/>
</dbReference>
<keyword evidence="10" id="KW-0325">Glycoprotein</keyword>
<evidence type="ECO:0000256" key="14">
    <source>
        <dbReference type="SAM" id="Phobius"/>
    </source>
</evidence>
<keyword evidence="11 13" id="KW-0424">Laminin EGF-like domain</keyword>
<keyword evidence="6" id="KW-0677">Repeat</keyword>
<dbReference type="SMART" id="SM00042">
    <property type="entry name" value="CUB"/>
    <property type="match status" value="1"/>
</dbReference>
<evidence type="ECO:0000313" key="18">
    <source>
        <dbReference type="EnsemblMetazoa" id="XP_022664546"/>
    </source>
</evidence>
<dbReference type="InterPro" id="IPR015915">
    <property type="entry name" value="Kelch-typ_b-propeller"/>
</dbReference>
<name>A0A7M7KQR1_VARDE</name>
<keyword evidence="9 12" id="KW-1015">Disulfide bond</keyword>
<keyword evidence="8 14" id="KW-0472">Membrane</keyword>
<dbReference type="PROSITE" id="PS01180">
    <property type="entry name" value="CUB"/>
    <property type="match status" value="1"/>
</dbReference>
<dbReference type="Gene3D" id="2.120.10.80">
    <property type="entry name" value="Kelch-type beta propeller"/>
    <property type="match status" value="2"/>
</dbReference>
<dbReference type="SMART" id="SM00181">
    <property type="entry name" value="EGF"/>
    <property type="match status" value="3"/>
</dbReference>
<organism evidence="18 19">
    <name type="scientific">Varroa destructor</name>
    <name type="common">Honeybee mite</name>
    <dbReference type="NCBI Taxonomy" id="109461"/>
    <lineage>
        <taxon>Eukaryota</taxon>
        <taxon>Metazoa</taxon>
        <taxon>Ecdysozoa</taxon>
        <taxon>Arthropoda</taxon>
        <taxon>Chelicerata</taxon>
        <taxon>Arachnida</taxon>
        <taxon>Acari</taxon>
        <taxon>Parasitiformes</taxon>
        <taxon>Mesostigmata</taxon>
        <taxon>Gamasina</taxon>
        <taxon>Dermanyssoidea</taxon>
        <taxon>Varroidae</taxon>
        <taxon>Varroa</taxon>
    </lineage>
</organism>
<dbReference type="GO" id="GO:0005794">
    <property type="term" value="C:Golgi apparatus"/>
    <property type="evidence" value="ECO:0007669"/>
    <property type="project" value="TreeGrafter"/>
</dbReference>
<protein>
    <recommendedName>
        <fullName evidence="20">Attractin</fullName>
    </recommendedName>
</protein>
<dbReference type="KEGG" id="vde:111251793"/>
<dbReference type="InterPro" id="IPR000859">
    <property type="entry name" value="CUB_dom"/>
</dbReference>
<dbReference type="InterPro" id="IPR051568">
    <property type="entry name" value="LZTR1/Attractin"/>
</dbReference>